<reference evidence="2 3" key="1">
    <citation type="submission" date="2018-11" db="EMBL/GenBank/DDBJ databases">
        <title>Genomic Encyclopedia of Type Strains, Phase IV (KMG-IV): sequencing the most valuable type-strain genomes for metagenomic binning, comparative biology and taxonomic classification.</title>
        <authorList>
            <person name="Goeker M."/>
        </authorList>
    </citation>
    <scope>NUCLEOTIDE SEQUENCE [LARGE SCALE GENOMIC DNA]</scope>
    <source>
        <strain evidence="2 3">DSM 15985</strain>
    </source>
</reference>
<keyword evidence="3" id="KW-1185">Reference proteome</keyword>
<dbReference type="AlphaFoldDB" id="A0AAX1WRA4"/>
<dbReference type="InterPro" id="IPR022262">
    <property type="entry name" value="Lipoprot_put"/>
</dbReference>
<protein>
    <submittedName>
        <fullName evidence="2">Conjugative transfer region lipoprotein (TIGR03751 family)</fullName>
    </submittedName>
</protein>
<feature type="compositionally biased region" description="Basic and acidic residues" evidence="1">
    <location>
        <begin position="61"/>
        <end position="73"/>
    </location>
</feature>
<proteinExistence type="predicted"/>
<dbReference type="NCBIfam" id="TIGR03751">
    <property type="entry name" value="conj_TIGR03751"/>
    <property type="match status" value="1"/>
</dbReference>
<dbReference type="Proteomes" id="UP000271868">
    <property type="component" value="Unassembled WGS sequence"/>
</dbReference>
<keyword evidence="2" id="KW-0449">Lipoprotein</keyword>
<dbReference type="PROSITE" id="PS51257">
    <property type="entry name" value="PROKAR_LIPOPROTEIN"/>
    <property type="match status" value="1"/>
</dbReference>
<feature type="region of interest" description="Disordered" evidence="1">
    <location>
        <begin position="50"/>
        <end position="85"/>
    </location>
</feature>
<name>A0AAX1WRA4_9BURK</name>
<dbReference type="RefSeq" id="WP_302078910.1">
    <property type="nucleotide sequence ID" value="NZ_RJVL01000008.1"/>
</dbReference>
<dbReference type="EMBL" id="RJVL01000008">
    <property type="protein sequence ID" value="ROR39673.1"/>
    <property type="molecule type" value="Genomic_DNA"/>
</dbReference>
<accession>A0AAX1WRA4</accession>
<evidence type="ECO:0000313" key="2">
    <source>
        <dbReference type="EMBL" id="ROR39673.1"/>
    </source>
</evidence>
<evidence type="ECO:0000256" key="1">
    <source>
        <dbReference type="SAM" id="MobiDB-lite"/>
    </source>
</evidence>
<sequence length="175" mass="18954">MVLNDVRRLGATLPCALMALLLAGCSVTGSRESPINEVTRGSPTVVDIYRGQTEGGTQGDGARREAAPQERLRSQSQARPIAAGDGNTQRYWSALEPLQQRFARVPNPDLVMVVYPHLAKGKYPVPGYVTVFPMYEQTQYALPGEVAEDLIAARALYQGSETAAKNTSAKPPRQP</sequence>
<organism evidence="2 3">
    <name type="scientific">Diaphorobacter nitroreducens</name>
    <dbReference type="NCBI Taxonomy" id="164759"/>
    <lineage>
        <taxon>Bacteria</taxon>
        <taxon>Pseudomonadati</taxon>
        <taxon>Pseudomonadota</taxon>
        <taxon>Betaproteobacteria</taxon>
        <taxon>Burkholderiales</taxon>
        <taxon>Comamonadaceae</taxon>
        <taxon>Diaphorobacter</taxon>
    </lineage>
</organism>
<evidence type="ECO:0000313" key="3">
    <source>
        <dbReference type="Proteomes" id="UP000271868"/>
    </source>
</evidence>
<gene>
    <name evidence="2" type="ORF">EDC60_3168</name>
</gene>
<comment type="caution">
    <text evidence="2">The sequence shown here is derived from an EMBL/GenBank/DDBJ whole genome shotgun (WGS) entry which is preliminary data.</text>
</comment>